<evidence type="ECO:0000259" key="2">
    <source>
        <dbReference type="Pfam" id="PF22552"/>
    </source>
</evidence>
<dbReference type="Pfam" id="PF22554">
    <property type="entry name" value="Chap-C"/>
    <property type="match status" value="1"/>
</dbReference>
<dbReference type="EMBL" id="FOJN01000012">
    <property type="protein sequence ID" value="SFA58256.1"/>
    <property type="molecule type" value="Genomic_DNA"/>
</dbReference>
<feature type="domain" description="TY-Chap N-terminal" evidence="2">
    <location>
        <begin position="14"/>
        <end position="148"/>
    </location>
</feature>
<dbReference type="RefSeq" id="WP_068360995.1">
    <property type="nucleotide sequence ID" value="NZ_FOJN01000012.1"/>
</dbReference>
<gene>
    <name evidence="4" type="ORF">SAMN05444374_11274</name>
</gene>
<feature type="domain" description="TY-Chap central" evidence="1">
    <location>
        <begin position="187"/>
        <end position="314"/>
    </location>
</feature>
<dbReference type="Pfam" id="PF22552">
    <property type="entry name" value="TY-Chap3"/>
    <property type="match status" value="1"/>
</dbReference>
<accession>A0A1I0U511</accession>
<evidence type="ECO:0000259" key="3">
    <source>
        <dbReference type="Pfam" id="PF22554"/>
    </source>
</evidence>
<reference evidence="4 5" key="1">
    <citation type="submission" date="2016-10" db="EMBL/GenBank/DDBJ databases">
        <authorList>
            <person name="de Groot N.N."/>
        </authorList>
    </citation>
    <scope>NUCLEOTIDE SEQUENCE [LARGE SCALE GENOMIC DNA]</scope>
    <source>
        <strain evidence="4 5">DSM 44908</strain>
    </source>
</reference>
<dbReference type="Pfam" id="PF22551">
    <property type="entry name" value="TY-Chap1"/>
    <property type="match status" value="1"/>
</dbReference>
<name>A0A1I0U511_9NOCA</name>
<dbReference type="InterPro" id="IPR054344">
    <property type="entry name" value="TY-Chap_N"/>
</dbReference>
<proteinExistence type="predicted"/>
<dbReference type="GeneID" id="85486822"/>
<evidence type="ECO:0000313" key="5">
    <source>
        <dbReference type="Proteomes" id="UP000182054"/>
    </source>
</evidence>
<dbReference type="AlphaFoldDB" id="A0A1I0U511"/>
<protein>
    <submittedName>
        <fullName evidence="4">Uncharacterized protein</fullName>
    </submittedName>
</protein>
<sequence>MNEVDTLDGATHSAWVTFRALLADGVAALAAGDTLLVTCPRTPSDPAPPCVQFHGWDESVVRCEVLSDDYLAPHRAWTSFGSALLTELGFHAPPRTAEDAGAAPDDTEDASIPVNWYLDLSHRYADRAADACVRVLRDVWQVPHPSFLTVAGRADAEVCGIGRTVAESAPAFDPFVAVRTADAAGRRALVEATLRHLLGFLPDADEDGDYPFRLGPAWLYLCPTEDAPFVQILAPVAAGIADTVHAARVIADVNRRWPHVKLVLDEDRVVATVDVTVVPFVPQHVLDMLAVMEKFVAETAEDVVTALGARPYLDRTGVVTPEPEGRTPLLPESLCRLAEAVWERGADVSVGEVLALCGGDRTRIADLLSLARGCENQSLTRTVWDDERVAASAGLDARVWRVTAALLTAAHRRLVAEARDGSPTVQLDLFGGVDPTGGVGDTLFD</sequence>
<dbReference type="InterPro" id="IPR054343">
    <property type="entry name" value="TY-Chap_M"/>
</dbReference>
<dbReference type="Proteomes" id="UP000182054">
    <property type="component" value="Unassembled WGS sequence"/>
</dbReference>
<organism evidence="4 5">
    <name type="scientific">Rhodococcoides kroppenstedtii</name>
    <dbReference type="NCBI Taxonomy" id="293050"/>
    <lineage>
        <taxon>Bacteria</taxon>
        <taxon>Bacillati</taxon>
        <taxon>Actinomycetota</taxon>
        <taxon>Actinomycetes</taxon>
        <taxon>Mycobacteriales</taxon>
        <taxon>Nocardiaceae</taxon>
        <taxon>Rhodococcoides</taxon>
    </lineage>
</organism>
<dbReference type="OrthoDB" id="4772408at2"/>
<evidence type="ECO:0000313" key="4">
    <source>
        <dbReference type="EMBL" id="SFA58256.1"/>
    </source>
</evidence>
<evidence type="ECO:0000259" key="1">
    <source>
        <dbReference type="Pfam" id="PF22551"/>
    </source>
</evidence>
<feature type="domain" description="TY-Chap C-terminal" evidence="3">
    <location>
        <begin position="330"/>
        <end position="413"/>
    </location>
</feature>
<dbReference type="InterPro" id="IPR054342">
    <property type="entry name" value="TY-Chap_C"/>
</dbReference>